<proteinExistence type="predicted"/>
<protein>
    <recommendedName>
        <fullName evidence="4">Lipocalin-like domain-containing protein</fullName>
    </recommendedName>
</protein>
<evidence type="ECO:0000313" key="3">
    <source>
        <dbReference type="Proteomes" id="UP000590442"/>
    </source>
</evidence>
<comment type="caution">
    <text evidence="2">The sequence shown here is derived from an EMBL/GenBank/DDBJ whole genome shotgun (WGS) entry which is preliminary data.</text>
</comment>
<evidence type="ECO:0008006" key="4">
    <source>
        <dbReference type="Google" id="ProtNLM"/>
    </source>
</evidence>
<reference evidence="2 3" key="1">
    <citation type="submission" date="2020-03" db="EMBL/GenBank/DDBJ databases">
        <title>Genomic Encyclopedia of Type Strains, Phase IV (KMG-IV): sequencing the most valuable type-strain genomes for metagenomic binning, comparative biology and taxonomic classification.</title>
        <authorList>
            <person name="Goeker M."/>
        </authorList>
    </citation>
    <scope>NUCLEOTIDE SEQUENCE [LARGE SCALE GENOMIC DNA]</scope>
    <source>
        <strain evidence="2 3">DSM 29762</strain>
    </source>
</reference>
<sequence>MRVLLSLVALIFLVSCSGETMEEKIVSIWKVDKMKRNMGGGFQNMVINPKMEFEFEETGDVRIITHLGQTIRGTWSYSEEEKAIHVRAENEVKSFVVDSILNNMLYLTSADVKLHLKKEQK</sequence>
<organism evidence="2 3">
    <name type="scientific">Saonia flava</name>
    <dbReference type="NCBI Taxonomy" id="523696"/>
    <lineage>
        <taxon>Bacteria</taxon>
        <taxon>Pseudomonadati</taxon>
        <taxon>Bacteroidota</taxon>
        <taxon>Flavobacteriia</taxon>
        <taxon>Flavobacteriales</taxon>
        <taxon>Flavobacteriaceae</taxon>
        <taxon>Saonia</taxon>
    </lineage>
</organism>
<dbReference type="EMBL" id="JAATJJ010000001">
    <property type="protein sequence ID" value="NJB71688.1"/>
    <property type="molecule type" value="Genomic_DNA"/>
</dbReference>
<accession>A0A846QUH4</accession>
<feature type="chain" id="PRO_5032386056" description="Lipocalin-like domain-containing protein" evidence="1">
    <location>
        <begin position="21"/>
        <end position="121"/>
    </location>
</feature>
<dbReference type="Proteomes" id="UP000590442">
    <property type="component" value="Unassembled WGS sequence"/>
</dbReference>
<evidence type="ECO:0000256" key="1">
    <source>
        <dbReference type="SAM" id="SignalP"/>
    </source>
</evidence>
<evidence type="ECO:0000313" key="2">
    <source>
        <dbReference type="EMBL" id="NJB71688.1"/>
    </source>
</evidence>
<feature type="signal peptide" evidence="1">
    <location>
        <begin position="1"/>
        <end position="20"/>
    </location>
</feature>
<gene>
    <name evidence="2" type="ORF">GGR42_002150</name>
</gene>
<keyword evidence="3" id="KW-1185">Reference proteome</keyword>
<keyword evidence="1" id="KW-0732">Signal</keyword>
<dbReference type="AlphaFoldDB" id="A0A846QUH4"/>
<name>A0A846QUH4_9FLAO</name>
<dbReference type="PROSITE" id="PS51257">
    <property type="entry name" value="PROKAR_LIPOPROTEIN"/>
    <property type="match status" value="1"/>
</dbReference>
<dbReference type="RefSeq" id="WP_167963699.1">
    <property type="nucleotide sequence ID" value="NZ_JAATJJ010000001.1"/>
</dbReference>